<accession>A0ABP8RU44</accession>
<dbReference type="Pfam" id="PF11706">
    <property type="entry name" value="zf-CGNR"/>
    <property type="match status" value="1"/>
</dbReference>
<dbReference type="InterPro" id="IPR023286">
    <property type="entry name" value="ABATE_dom_sf"/>
</dbReference>
<sequence length="228" mass="24895">MTTPAPLLGEPLAVELMNTVWADRGDVHDELATTRRAETWLAAVRDRFAPQPADVTAWLAEPTLDPDDLGRLRELRDALRHLAAEATDDPRPAAAPPADPRPTADAEPDPPATARPGRADSALDRARALRILGHSCAAARPWSSLVWAEGEHPRRERHGDAPPAPTVVAALAEQGVELFAGDQELRACPGPGCVLYFVKRHPRREWCSAGCGNRARVARHYRRHRAQA</sequence>
<reference evidence="4" key="1">
    <citation type="journal article" date="2019" name="Int. J. Syst. Evol. Microbiol.">
        <title>The Global Catalogue of Microorganisms (GCM) 10K type strain sequencing project: providing services to taxonomists for standard genome sequencing and annotation.</title>
        <authorList>
            <consortium name="The Broad Institute Genomics Platform"/>
            <consortium name="The Broad Institute Genome Sequencing Center for Infectious Disease"/>
            <person name="Wu L."/>
            <person name="Ma J."/>
        </authorList>
    </citation>
    <scope>NUCLEOTIDE SEQUENCE [LARGE SCALE GENOMIC DNA]</scope>
    <source>
        <strain evidence="4">JCM 17906</strain>
    </source>
</reference>
<dbReference type="PANTHER" id="PTHR35525">
    <property type="entry name" value="BLL6575 PROTEIN"/>
    <property type="match status" value="1"/>
</dbReference>
<dbReference type="RefSeq" id="WP_345419846.1">
    <property type="nucleotide sequence ID" value="NZ_BAABGT010000049.1"/>
</dbReference>
<name>A0ABP8RU44_9PSEU</name>
<feature type="region of interest" description="Disordered" evidence="1">
    <location>
        <begin position="84"/>
        <end position="120"/>
    </location>
</feature>
<dbReference type="InterPro" id="IPR021005">
    <property type="entry name" value="Znf_CGNR"/>
</dbReference>
<gene>
    <name evidence="3" type="ORF">GCM10023175_37340</name>
</gene>
<dbReference type="InterPro" id="IPR010852">
    <property type="entry name" value="ABATE"/>
</dbReference>
<dbReference type="PANTHER" id="PTHR35525:SF3">
    <property type="entry name" value="BLL6575 PROTEIN"/>
    <property type="match status" value="1"/>
</dbReference>
<evidence type="ECO:0000313" key="4">
    <source>
        <dbReference type="Proteomes" id="UP001501598"/>
    </source>
</evidence>
<dbReference type="Proteomes" id="UP001501598">
    <property type="component" value="Unassembled WGS sequence"/>
</dbReference>
<comment type="caution">
    <text evidence="3">The sequence shown here is derived from an EMBL/GenBank/DDBJ whole genome shotgun (WGS) entry which is preliminary data.</text>
</comment>
<dbReference type="Pfam" id="PF07336">
    <property type="entry name" value="ABATE"/>
    <property type="match status" value="1"/>
</dbReference>
<protein>
    <submittedName>
        <fullName evidence="3">CGNR zinc finger domain-containing protein</fullName>
    </submittedName>
</protein>
<keyword evidence="4" id="KW-1185">Reference proteome</keyword>
<dbReference type="Gene3D" id="1.10.3300.10">
    <property type="entry name" value="Jann2411-like domain"/>
    <property type="match status" value="1"/>
</dbReference>
<proteinExistence type="predicted"/>
<evidence type="ECO:0000259" key="2">
    <source>
        <dbReference type="Pfam" id="PF11706"/>
    </source>
</evidence>
<organism evidence="3 4">
    <name type="scientific">Pseudonocardia xishanensis</name>
    <dbReference type="NCBI Taxonomy" id="630995"/>
    <lineage>
        <taxon>Bacteria</taxon>
        <taxon>Bacillati</taxon>
        <taxon>Actinomycetota</taxon>
        <taxon>Actinomycetes</taxon>
        <taxon>Pseudonocardiales</taxon>
        <taxon>Pseudonocardiaceae</taxon>
        <taxon>Pseudonocardia</taxon>
    </lineage>
</organism>
<evidence type="ECO:0000256" key="1">
    <source>
        <dbReference type="SAM" id="MobiDB-lite"/>
    </source>
</evidence>
<dbReference type="SUPFAM" id="SSF160904">
    <property type="entry name" value="Jann2411-like"/>
    <property type="match status" value="2"/>
</dbReference>
<evidence type="ECO:0000313" key="3">
    <source>
        <dbReference type="EMBL" id="GAA4549378.1"/>
    </source>
</evidence>
<feature type="domain" description="Zinc finger CGNR" evidence="2">
    <location>
        <begin position="185"/>
        <end position="224"/>
    </location>
</feature>
<dbReference type="EMBL" id="BAABGT010000049">
    <property type="protein sequence ID" value="GAA4549378.1"/>
    <property type="molecule type" value="Genomic_DNA"/>
</dbReference>